<dbReference type="FunFam" id="1.10.167.10:FF:000001">
    <property type="entry name" value="Putative regulator of g-protein signaling 12"/>
    <property type="match status" value="1"/>
</dbReference>
<dbReference type="SUPFAM" id="SSF48097">
    <property type="entry name" value="Regulator of G-protein signaling, RGS"/>
    <property type="match status" value="1"/>
</dbReference>
<dbReference type="SMART" id="SM00315">
    <property type="entry name" value="RGS"/>
    <property type="match status" value="1"/>
</dbReference>
<dbReference type="KEGG" id="xla:108715733"/>
<dbReference type="OrthoDB" id="196547at2759"/>
<name>A0A8J1KLC0_XENLA</name>
<evidence type="ECO:0000256" key="2">
    <source>
        <dbReference type="ARBA" id="ARBA00053238"/>
    </source>
</evidence>
<dbReference type="Pfam" id="PF00615">
    <property type="entry name" value="RGS"/>
    <property type="match status" value="1"/>
</dbReference>
<feature type="domain" description="RGS" evidence="4">
    <location>
        <begin position="85"/>
        <end position="201"/>
    </location>
</feature>
<dbReference type="InterPro" id="IPR016137">
    <property type="entry name" value="RGS"/>
</dbReference>
<dbReference type="RefSeq" id="XP_041417528.1">
    <property type="nucleotide sequence ID" value="XM_041561594.1"/>
</dbReference>
<dbReference type="AlphaFoldDB" id="A0A8J1KLC0"/>
<dbReference type="InterPro" id="IPR024066">
    <property type="entry name" value="RGS_subdom1/3"/>
</dbReference>
<reference evidence="6" key="1">
    <citation type="submission" date="2025-08" db="UniProtKB">
        <authorList>
            <consortium name="RefSeq"/>
        </authorList>
    </citation>
    <scope>IDENTIFICATION</scope>
    <source>
        <strain evidence="6">J_2021</strain>
        <tissue evidence="6">Erythrocytes</tissue>
    </source>
</reference>
<keyword evidence="5" id="KW-1185">Reference proteome</keyword>
<evidence type="ECO:0000256" key="3">
    <source>
        <dbReference type="SAM" id="MobiDB-lite"/>
    </source>
</evidence>
<dbReference type="Proteomes" id="UP000186698">
    <property type="component" value="Chromosome 4S"/>
</dbReference>
<dbReference type="CTD" id="108715733"/>
<dbReference type="Gene3D" id="1.10.167.10">
    <property type="entry name" value="Regulator of G-protein Signalling 4, domain 2"/>
    <property type="match status" value="1"/>
</dbReference>
<dbReference type="PANTHER" id="PTHR10845">
    <property type="entry name" value="REGULATOR OF G PROTEIN SIGNALING"/>
    <property type="match status" value="1"/>
</dbReference>
<dbReference type="GeneID" id="108715733"/>
<evidence type="ECO:0000313" key="5">
    <source>
        <dbReference type="Proteomes" id="UP000186698"/>
    </source>
</evidence>
<dbReference type="FunFam" id="1.10.196.10:FF:000001">
    <property type="entry name" value="Regulator of G-protein signaling 8"/>
    <property type="match status" value="1"/>
</dbReference>
<dbReference type="GO" id="GO:0009968">
    <property type="term" value="P:negative regulation of signal transduction"/>
    <property type="evidence" value="ECO:0007669"/>
    <property type="project" value="UniProtKB-KW"/>
</dbReference>
<dbReference type="PANTHER" id="PTHR10845:SF155">
    <property type="entry name" value="REGULATOR OF G-PROTEIN SIGNALING 18"/>
    <property type="match status" value="1"/>
</dbReference>
<dbReference type="Gene3D" id="1.10.196.10">
    <property type="match status" value="1"/>
</dbReference>
<accession>A0A8J1KLC0</accession>
<dbReference type="PRINTS" id="PR01301">
    <property type="entry name" value="RGSPROTEIN"/>
</dbReference>
<organism evidence="5 6">
    <name type="scientific">Xenopus laevis</name>
    <name type="common">African clawed frog</name>
    <dbReference type="NCBI Taxonomy" id="8355"/>
    <lineage>
        <taxon>Eukaryota</taxon>
        <taxon>Metazoa</taxon>
        <taxon>Chordata</taxon>
        <taxon>Craniata</taxon>
        <taxon>Vertebrata</taxon>
        <taxon>Euteleostomi</taxon>
        <taxon>Amphibia</taxon>
        <taxon>Batrachia</taxon>
        <taxon>Anura</taxon>
        <taxon>Pipoidea</taxon>
        <taxon>Pipidae</taxon>
        <taxon>Xenopodinae</taxon>
        <taxon>Xenopus</taxon>
        <taxon>Xenopus</taxon>
    </lineage>
</organism>
<feature type="region of interest" description="Disordered" evidence="3">
    <location>
        <begin position="33"/>
        <end position="56"/>
    </location>
</feature>
<evidence type="ECO:0000256" key="1">
    <source>
        <dbReference type="ARBA" id="ARBA00022700"/>
    </source>
</evidence>
<comment type="function">
    <text evidence="2">Regulates G protein-coupled receptor signaling cascades, including signaling downstream of the N-formylpeptide chemoattractant receptors and leukotriene receptors. Inhibits B cell chemotaxis. Inhibits signal transduction by increasing the GTPase activity of G protein alpha subunits, thereby driving them into their inactive GDP-bound form.</text>
</comment>
<gene>
    <name evidence="6" type="primary">rgs18.S</name>
</gene>
<dbReference type="InterPro" id="IPR036305">
    <property type="entry name" value="RGS_sf"/>
</dbReference>
<evidence type="ECO:0000259" key="4">
    <source>
        <dbReference type="PROSITE" id="PS50132"/>
    </source>
</evidence>
<sequence length="236" mass="27780">MENVLHLFPQFSVTASSGESHFKVFKEFQKHRAKKDSRNGLTDRRNRDSRLQKAESHENIFSDKSENFTCITSVSPEEAVKWGESFDKLLSHKDGIEAFKKFLKMEFSDENLEFWLECEEYKKIQTSRPMNDKAKCLYEKYIQMDSPREVNLDFATKEMTKKSIEQPAHTSFDLAQNKIYTLMEKDSYPRFLKSNIYSDILNGKQLLASFPAVRRRSRSFTVNDFQQFDSDSSIWL</sequence>
<evidence type="ECO:0000313" key="6">
    <source>
        <dbReference type="RefSeq" id="XP_041417528.1"/>
    </source>
</evidence>
<keyword evidence="1" id="KW-0734">Signal transduction inhibitor</keyword>
<proteinExistence type="predicted"/>
<dbReference type="InterPro" id="IPR044926">
    <property type="entry name" value="RGS_subdomain_2"/>
</dbReference>
<protein>
    <submittedName>
        <fullName evidence="6">Regulator of G-protein signaling 18</fullName>
    </submittedName>
</protein>
<dbReference type="PROSITE" id="PS50132">
    <property type="entry name" value="RGS"/>
    <property type="match status" value="1"/>
</dbReference>